<feature type="compositionally biased region" description="Polar residues" evidence="1">
    <location>
        <begin position="67"/>
        <end position="82"/>
    </location>
</feature>
<feature type="region of interest" description="Disordered" evidence="1">
    <location>
        <begin position="139"/>
        <end position="159"/>
    </location>
</feature>
<protein>
    <submittedName>
        <fullName evidence="2">Uncharacterized protein</fullName>
    </submittedName>
</protein>
<feature type="compositionally biased region" description="Gly residues" evidence="1">
    <location>
        <begin position="272"/>
        <end position="286"/>
    </location>
</feature>
<accession>A0ABD3MP01</accession>
<sequence>MPTIHYVRRADMAQLGIKLLQSRSEPPVPRANEKNCSTNTEHDHDKQADKGNPAKQDSGPARCETRPLSSTSSQYISIQKQRLPSDRIKDNKEKYHADAAAPAPTHPTLSLLPYDDELKHGGAELLDKNKTLTLTFPTSTEHQAKENKGERRKEKEQHRQTTNLIYVKIGNTEHPAFELADDDAPAATAKGSNSVWVKWVSNGKKECVFRHQIVPDGLQAQRKRKQPDYYHNQNSSSTTVKKSSSKKKNGCEERSRSKRSGGVGVGAEAAGVGVGAGAGAGRRQGR</sequence>
<dbReference type="AlphaFoldDB" id="A0ABD3MP01"/>
<evidence type="ECO:0000313" key="2">
    <source>
        <dbReference type="EMBL" id="KAL3764603.1"/>
    </source>
</evidence>
<proteinExistence type="predicted"/>
<organism evidence="2 3">
    <name type="scientific">Discostella pseudostelligera</name>
    <dbReference type="NCBI Taxonomy" id="259834"/>
    <lineage>
        <taxon>Eukaryota</taxon>
        <taxon>Sar</taxon>
        <taxon>Stramenopiles</taxon>
        <taxon>Ochrophyta</taxon>
        <taxon>Bacillariophyta</taxon>
        <taxon>Coscinodiscophyceae</taxon>
        <taxon>Thalassiosirophycidae</taxon>
        <taxon>Stephanodiscales</taxon>
        <taxon>Stephanodiscaceae</taxon>
        <taxon>Discostella</taxon>
    </lineage>
</organism>
<comment type="caution">
    <text evidence="2">The sequence shown here is derived from an EMBL/GenBank/DDBJ whole genome shotgun (WGS) entry which is preliminary data.</text>
</comment>
<keyword evidence="3" id="KW-1185">Reference proteome</keyword>
<dbReference type="EMBL" id="JALLBG020000103">
    <property type="protein sequence ID" value="KAL3764603.1"/>
    <property type="molecule type" value="Genomic_DNA"/>
</dbReference>
<feature type="region of interest" description="Disordered" evidence="1">
    <location>
        <begin position="20"/>
        <end position="88"/>
    </location>
</feature>
<feature type="compositionally biased region" description="Basic and acidic residues" evidence="1">
    <location>
        <begin position="142"/>
        <end position="159"/>
    </location>
</feature>
<dbReference type="Proteomes" id="UP001530293">
    <property type="component" value="Unassembled WGS sequence"/>
</dbReference>
<gene>
    <name evidence="2" type="ORF">ACHAWU_001511</name>
</gene>
<feature type="compositionally biased region" description="Basic and acidic residues" evidence="1">
    <location>
        <begin position="40"/>
        <end position="49"/>
    </location>
</feature>
<name>A0ABD3MP01_9STRA</name>
<reference evidence="2 3" key="1">
    <citation type="submission" date="2024-10" db="EMBL/GenBank/DDBJ databases">
        <title>Updated reference genomes for cyclostephanoid diatoms.</title>
        <authorList>
            <person name="Roberts W.R."/>
            <person name="Alverson A.J."/>
        </authorList>
    </citation>
    <scope>NUCLEOTIDE SEQUENCE [LARGE SCALE GENOMIC DNA]</scope>
    <source>
        <strain evidence="2 3">AJA232-27</strain>
    </source>
</reference>
<evidence type="ECO:0000313" key="3">
    <source>
        <dbReference type="Proteomes" id="UP001530293"/>
    </source>
</evidence>
<evidence type="ECO:0000256" key="1">
    <source>
        <dbReference type="SAM" id="MobiDB-lite"/>
    </source>
</evidence>
<feature type="region of interest" description="Disordered" evidence="1">
    <location>
        <begin position="218"/>
        <end position="286"/>
    </location>
</feature>